<evidence type="ECO:0000256" key="2">
    <source>
        <dbReference type="ARBA" id="ARBA00022630"/>
    </source>
</evidence>
<dbReference type="InterPro" id="IPR036188">
    <property type="entry name" value="FAD/NAD-bd_sf"/>
</dbReference>
<protein>
    <submittedName>
        <fullName evidence="6">N-methyltryptophan oxidase</fullName>
    </submittedName>
</protein>
<gene>
    <name evidence="6" type="ORF">BED47_10340</name>
</gene>
<dbReference type="EMBL" id="MDKC01000033">
    <property type="protein sequence ID" value="ODG90928.1"/>
    <property type="molecule type" value="Genomic_DNA"/>
</dbReference>
<dbReference type="SUPFAM" id="SSF51905">
    <property type="entry name" value="FAD/NAD(P)-binding domain"/>
    <property type="match status" value="1"/>
</dbReference>
<proteinExistence type="predicted"/>
<comment type="cofactor">
    <cofactor evidence="1">
        <name>FAD</name>
        <dbReference type="ChEBI" id="CHEBI:57692"/>
    </cofactor>
</comment>
<reference evidence="6 7" key="1">
    <citation type="submission" date="2016-07" db="EMBL/GenBank/DDBJ databases">
        <authorList>
            <person name="Townsley L."/>
            <person name="Shank E.A."/>
        </authorList>
    </citation>
    <scope>NUCLEOTIDE SEQUENCE [LARGE SCALE GENOMIC DNA]</scope>
    <source>
        <strain evidence="6 7">CH01</strain>
    </source>
</reference>
<evidence type="ECO:0000259" key="5">
    <source>
        <dbReference type="Pfam" id="PF01266"/>
    </source>
</evidence>
<name>A0ABX2ZMS9_9BACI</name>
<feature type="domain" description="FAD dependent oxidoreductase" evidence="5">
    <location>
        <begin position="1"/>
        <end position="345"/>
    </location>
</feature>
<dbReference type="NCBIfam" id="NF008425">
    <property type="entry name" value="PRK11259.1"/>
    <property type="match status" value="1"/>
</dbReference>
<dbReference type="InterPro" id="IPR045170">
    <property type="entry name" value="MTOX"/>
</dbReference>
<keyword evidence="7" id="KW-1185">Reference proteome</keyword>
<dbReference type="Gene3D" id="3.50.50.60">
    <property type="entry name" value="FAD/NAD(P)-binding domain"/>
    <property type="match status" value="1"/>
</dbReference>
<keyword evidence="3" id="KW-0274">FAD</keyword>
<comment type="caution">
    <text evidence="6">The sequence shown here is derived from an EMBL/GenBank/DDBJ whole genome shotgun (WGS) entry which is preliminary data.</text>
</comment>
<organism evidence="6 7">
    <name type="scientific">Gottfriedia luciferensis</name>
    <dbReference type="NCBI Taxonomy" id="178774"/>
    <lineage>
        <taxon>Bacteria</taxon>
        <taxon>Bacillati</taxon>
        <taxon>Bacillota</taxon>
        <taxon>Bacilli</taxon>
        <taxon>Bacillales</taxon>
        <taxon>Bacillaceae</taxon>
        <taxon>Gottfriedia</taxon>
    </lineage>
</organism>
<dbReference type="InterPro" id="IPR006076">
    <property type="entry name" value="FAD-dep_OxRdtase"/>
</dbReference>
<dbReference type="Gene3D" id="3.30.9.10">
    <property type="entry name" value="D-Amino Acid Oxidase, subunit A, domain 2"/>
    <property type="match status" value="1"/>
</dbReference>
<dbReference type="Proteomes" id="UP000094580">
    <property type="component" value="Unassembled WGS sequence"/>
</dbReference>
<dbReference type="Pfam" id="PF01266">
    <property type="entry name" value="DAO"/>
    <property type="match status" value="1"/>
</dbReference>
<keyword evidence="4" id="KW-0560">Oxidoreductase</keyword>
<evidence type="ECO:0000256" key="1">
    <source>
        <dbReference type="ARBA" id="ARBA00001974"/>
    </source>
</evidence>
<evidence type="ECO:0000313" key="6">
    <source>
        <dbReference type="EMBL" id="ODG90928.1"/>
    </source>
</evidence>
<dbReference type="SUPFAM" id="SSF54373">
    <property type="entry name" value="FAD-linked reductases, C-terminal domain"/>
    <property type="match status" value="1"/>
</dbReference>
<evidence type="ECO:0000256" key="4">
    <source>
        <dbReference type="ARBA" id="ARBA00023002"/>
    </source>
</evidence>
<accession>A0ABX2ZMS9</accession>
<keyword evidence="2" id="KW-0285">Flavoprotein</keyword>
<evidence type="ECO:0000256" key="3">
    <source>
        <dbReference type="ARBA" id="ARBA00022827"/>
    </source>
</evidence>
<sequence length="365" mass="40966">MGMAAGYYLSKGNQKIILIDSFDPPHSLGSHHGDTRIIRHAYGESREYVPLALRAQKLWEELEQLSGKHLFSRTGVLCAGAPGSTFTNEVINSAKEFSLPLEIMDSNEINARWPGFRLPKGFIGCLETTSGILFSEECVRAYKELYIEKGNSLHTNSPVIDIEVDTHKTMVRTENAVYTADKLVVCAGAWSGKILEKTGIDIPVKPTRKTVAWFDCDHQLYDSSLLPAFTIDLIDRHYYGFPSIHNSGLKIGRHDGGQIVDPDQFNREFGEFIEDETDLRNFLSEYMPLANGRLVKGKTCLYTMTPDEHFIIDQHPEYNNLIIATGFSGHGFKFASVVGEIIADLVTKQKSAFDLSMFSLNRFIK</sequence>
<dbReference type="PANTHER" id="PTHR10961:SF7">
    <property type="entry name" value="FAD DEPENDENT OXIDOREDUCTASE DOMAIN-CONTAINING PROTEIN"/>
    <property type="match status" value="1"/>
</dbReference>
<evidence type="ECO:0000313" key="7">
    <source>
        <dbReference type="Proteomes" id="UP000094580"/>
    </source>
</evidence>
<dbReference type="PANTHER" id="PTHR10961">
    <property type="entry name" value="PEROXISOMAL SARCOSINE OXIDASE"/>
    <property type="match status" value="1"/>
</dbReference>